<accession>A0A517SDL2</accession>
<protein>
    <submittedName>
        <fullName evidence="1">Uncharacterized protein</fullName>
    </submittedName>
</protein>
<evidence type="ECO:0000313" key="1">
    <source>
        <dbReference type="EMBL" id="QDT54205.1"/>
    </source>
</evidence>
<dbReference type="AlphaFoldDB" id="A0A517SDL2"/>
<keyword evidence="2" id="KW-1185">Reference proteome</keyword>
<dbReference type="InterPro" id="IPR043519">
    <property type="entry name" value="NT_sf"/>
</dbReference>
<dbReference type="Gene3D" id="3.30.460.40">
    <property type="match status" value="1"/>
</dbReference>
<name>A0A517SDL2_9PLAN</name>
<dbReference type="InterPro" id="IPR039498">
    <property type="entry name" value="NTP_transf_5"/>
</dbReference>
<evidence type="ECO:0000313" key="2">
    <source>
        <dbReference type="Proteomes" id="UP000315700"/>
    </source>
</evidence>
<organism evidence="1 2">
    <name type="scientific">Caulifigura coniformis</name>
    <dbReference type="NCBI Taxonomy" id="2527983"/>
    <lineage>
        <taxon>Bacteria</taxon>
        <taxon>Pseudomonadati</taxon>
        <taxon>Planctomycetota</taxon>
        <taxon>Planctomycetia</taxon>
        <taxon>Planctomycetales</taxon>
        <taxon>Planctomycetaceae</taxon>
        <taxon>Caulifigura</taxon>
    </lineage>
</organism>
<dbReference type="OrthoDB" id="284878at2"/>
<dbReference type="EMBL" id="CP036271">
    <property type="protein sequence ID" value="QDT54205.1"/>
    <property type="molecule type" value="Genomic_DNA"/>
</dbReference>
<gene>
    <name evidence="1" type="ORF">Pan44_22320</name>
</gene>
<reference evidence="1 2" key="1">
    <citation type="submission" date="2019-02" db="EMBL/GenBank/DDBJ databases">
        <title>Deep-cultivation of Planctomycetes and their phenomic and genomic characterization uncovers novel biology.</title>
        <authorList>
            <person name="Wiegand S."/>
            <person name="Jogler M."/>
            <person name="Boedeker C."/>
            <person name="Pinto D."/>
            <person name="Vollmers J."/>
            <person name="Rivas-Marin E."/>
            <person name="Kohn T."/>
            <person name="Peeters S.H."/>
            <person name="Heuer A."/>
            <person name="Rast P."/>
            <person name="Oberbeckmann S."/>
            <person name="Bunk B."/>
            <person name="Jeske O."/>
            <person name="Meyerdierks A."/>
            <person name="Storesund J.E."/>
            <person name="Kallscheuer N."/>
            <person name="Luecker S."/>
            <person name="Lage O.M."/>
            <person name="Pohl T."/>
            <person name="Merkel B.J."/>
            <person name="Hornburger P."/>
            <person name="Mueller R.-W."/>
            <person name="Bruemmer F."/>
            <person name="Labrenz M."/>
            <person name="Spormann A.M."/>
            <person name="Op den Camp H."/>
            <person name="Overmann J."/>
            <person name="Amann R."/>
            <person name="Jetten M.S.M."/>
            <person name="Mascher T."/>
            <person name="Medema M.H."/>
            <person name="Devos D.P."/>
            <person name="Kaster A.-K."/>
            <person name="Ovreas L."/>
            <person name="Rohde M."/>
            <person name="Galperin M.Y."/>
            <person name="Jogler C."/>
        </authorList>
    </citation>
    <scope>NUCLEOTIDE SEQUENCE [LARGE SCALE GENOMIC DNA]</scope>
    <source>
        <strain evidence="1 2">Pan44</strain>
    </source>
</reference>
<dbReference type="Pfam" id="PF14907">
    <property type="entry name" value="NTP_transf_5"/>
    <property type="match status" value="1"/>
</dbReference>
<sequence length="290" mass="33147">MPWRHIVCDQVGCSHKTKWLMIMHTSPEHSHYDVSECMDFYRGVLTILSDQKVPFLVGGGYALFVLTGISRMTKDLDLFIRREDIPRTLKSLAEAGFETELAYSHWLAKARKGDDFVDLIFSSGNGHCPVDEGWFQNAVSATIGGLPIKLAPAEEMIWQKSFIMERERYDGADIAHLFHVRARTLDWNRLLRRFGSDWRVLLSHLILFGFIYPGEQRLVPVGVMQELIDRLKREVDSPPPADLECGGTLLSREQYAVDVNDWNYLDKRLVPRGEMTPLQVAEWTPPKGSA</sequence>
<dbReference type="SUPFAM" id="SSF81301">
    <property type="entry name" value="Nucleotidyltransferase"/>
    <property type="match status" value="1"/>
</dbReference>
<proteinExistence type="predicted"/>
<dbReference type="KEGG" id="ccos:Pan44_22320"/>
<dbReference type="Proteomes" id="UP000315700">
    <property type="component" value="Chromosome"/>
</dbReference>
<dbReference type="InParanoid" id="A0A517SDL2"/>